<organism evidence="2 3">
    <name type="scientific">Chrysochromulina tobinii</name>
    <dbReference type="NCBI Taxonomy" id="1460289"/>
    <lineage>
        <taxon>Eukaryota</taxon>
        <taxon>Haptista</taxon>
        <taxon>Haptophyta</taxon>
        <taxon>Prymnesiophyceae</taxon>
        <taxon>Prymnesiales</taxon>
        <taxon>Chrysochromulinaceae</taxon>
        <taxon>Chrysochromulina</taxon>
    </lineage>
</organism>
<dbReference type="EMBL" id="JWZX01003402">
    <property type="protein sequence ID" value="KOO20922.1"/>
    <property type="molecule type" value="Genomic_DNA"/>
</dbReference>
<gene>
    <name evidence="2" type="ORF">Ctob_003672</name>
</gene>
<dbReference type="AlphaFoldDB" id="A0A0M0J3P4"/>
<sequence>SRGSGEGKSAPKTAEVGKDAKKKAAAAATPEVAKPASKPAPIPPALAYVSKSPPSAAAASASGGSPPGPVALPPPTHLHKEGSLGGLAATAQQRARDREAAERAAAGGASPPSQLPEPLPVAGKGSPGKGKGKAEGASAADSSSAGLILFDRTHDIGTSSAGASHSPKADESMHLFVQELVLECAEVAADDAIYAEEMRVADESATRRTSRYTARGSARGSARGTYRMLRNGWVKLDESELDASGELGDFASLGEVGFAEEFRHARERGNSSTPSGFTSGQEAELVAELRGVRASAVLERAKRKAIAGSVKEWFWFDP</sequence>
<accession>A0A0M0J3P4</accession>
<feature type="compositionally biased region" description="Pro residues" evidence="1">
    <location>
        <begin position="66"/>
        <end position="76"/>
    </location>
</feature>
<evidence type="ECO:0000313" key="2">
    <source>
        <dbReference type="EMBL" id="KOO20922.1"/>
    </source>
</evidence>
<feature type="region of interest" description="Disordered" evidence="1">
    <location>
        <begin position="1"/>
        <end position="143"/>
    </location>
</feature>
<reference evidence="3" key="1">
    <citation type="journal article" date="2015" name="PLoS Genet.">
        <title>Genome Sequence and Transcriptome Analyses of Chrysochromulina tobin: Metabolic Tools for Enhanced Algal Fitness in the Prominent Order Prymnesiales (Haptophyceae).</title>
        <authorList>
            <person name="Hovde B.T."/>
            <person name="Deodato C.R."/>
            <person name="Hunsperger H.M."/>
            <person name="Ryken S.A."/>
            <person name="Yost W."/>
            <person name="Jha R.K."/>
            <person name="Patterson J."/>
            <person name="Monnat R.J. Jr."/>
            <person name="Barlow S.B."/>
            <person name="Starkenburg S.R."/>
            <person name="Cattolico R.A."/>
        </authorList>
    </citation>
    <scope>NUCLEOTIDE SEQUENCE</scope>
    <source>
        <strain evidence="3">CCMP291</strain>
    </source>
</reference>
<name>A0A0M0J3P4_9EUKA</name>
<keyword evidence="3" id="KW-1185">Reference proteome</keyword>
<protein>
    <submittedName>
        <fullName evidence="2">Uncharacterized protein</fullName>
    </submittedName>
</protein>
<evidence type="ECO:0000256" key="1">
    <source>
        <dbReference type="SAM" id="MobiDB-lite"/>
    </source>
</evidence>
<feature type="compositionally biased region" description="Low complexity" evidence="1">
    <location>
        <begin position="45"/>
        <end position="64"/>
    </location>
</feature>
<proteinExistence type="predicted"/>
<feature type="compositionally biased region" description="Low complexity" evidence="1">
    <location>
        <begin position="25"/>
        <end position="37"/>
    </location>
</feature>
<dbReference type="Proteomes" id="UP000037460">
    <property type="component" value="Unassembled WGS sequence"/>
</dbReference>
<feature type="non-terminal residue" evidence="2">
    <location>
        <position position="318"/>
    </location>
</feature>
<comment type="caution">
    <text evidence="2">The sequence shown here is derived from an EMBL/GenBank/DDBJ whole genome shotgun (WGS) entry which is preliminary data.</text>
</comment>
<feature type="non-terminal residue" evidence="2">
    <location>
        <position position="1"/>
    </location>
</feature>
<evidence type="ECO:0000313" key="3">
    <source>
        <dbReference type="Proteomes" id="UP000037460"/>
    </source>
</evidence>